<proteinExistence type="predicted"/>
<accession>A0A3M9MWM1</accession>
<dbReference type="InterPro" id="IPR008334">
    <property type="entry name" value="5'-Nucleotdase_C"/>
</dbReference>
<dbReference type="OrthoDB" id="4762412at2"/>
<dbReference type="Proteomes" id="UP000271010">
    <property type="component" value="Unassembled WGS sequence"/>
</dbReference>
<dbReference type="Pfam" id="PF02872">
    <property type="entry name" value="5_nucleotid_C"/>
    <property type="match status" value="1"/>
</dbReference>
<evidence type="ECO:0000313" key="2">
    <source>
        <dbReference type="EMBL" id="RNI29545.1"/>
    </source>
</evidence>
<protein>
    <recommendedName>
        <fullName evidence="1">5'-Nucleotidase C-terminal domain-containing protein</fullName>
    </recommendedName>
</protein>
<evidence type="ECO:0000259" key="1">
    <source>
        <dbReference type="Pfam" id="PF02872"/>
    </source>
</evidence>
<organism evidence="2 3">
    <name type="scientific">Rufibacter immobilis</name>
    <dbReference type="NCBI Taxonomy" id="1348778"/>
    <lineage>
        <taxon>Bacteria</taxon>
        <taxon>Pseudomonadati</taxon>
        <taxon>Bacteroidota</taxon>
        <taxon>Cytophagia</taxon>
        <taxon>Cytophagales</taxon>
        <taxon>Hymenobacteraceae</taxon>
        <taxon>Rufibacter</taxon>
    </lineage>
</organism>
<feature type="domain" description="5'-Nucleotidase C-terminal" evidence="1">
    <location>
        <begin position="72"/>
        <end position="213"/>
    </location>
</feature>
<dbReference type="EMBL" id="RJJE01000009">
    <property type="protein sequence ID" value="RNI29545.1"/>
    <property type="molecule type" value="Genomic_DNA"/>
</dbReference>
<dbReference type="RefSeq" id="WP_123132631.1">
    <property type="nucleotide sequence ID" value="NZ_RJJE01000009.1"/>
</dbReference>
<dbReference type="AlphaFoldDB" id="A0A3M9MWM1"/>
<evidence type="ECO:0000313" key="3">
    <source>
        <dbReference type="Proteomes" id="UP000271010"/>
    </source>
</evidence>
<dbReference type="Gene3D" id="3.90.780.10">
    <property type="entry name" value="5'-Nucleotidase, C-terminal domain"/>
    <property type="match status" value="1"/>
</dbReference>
<keyword evidence="3" id="KW-1185">Reference proteome</keyword>
<sequence>MSLFSLFRTRGLSLGLGITLALAGCQKELVPSVSLSVNTDIPVNTQITPDPTAESTIAPFRIKVDQTMNEVIGQAPVALEKGEYESSLGNFVADLSRTQVMAVYGKPVDMGGMTNGGLRNPIDQGPITVGDVFELMPFENEMMVLTLSGATVQEMFDFAARTKILVIANAAYTVRNGKAEAISIGGQPLDINKTYTLAISDYLANGGDNMGFLKKALKSEKAGLLARDAIMKEIQQHTAQGKPVTAQKDGRVKVIK</sequence>
<dbReference type="InterPro" id="IPR036907">
    <property type="entry name" value="5'-Nucleotdase_C_sf"/>
</dbReference>
<dbReference type="PANTHER" id="PTHR11575">
    <property type="entry name" value="5'-NUCLEOTIDASE-RELATED"/>
    <property type="match status" value="1"/>
</dbReference>
<comment type="caution">
    <text evidence="2">The sequence shown here is derived from an EMBL/GenBank/DDBJ whole genome shotgun (WGS) entry which is preliminary data.</text>
</comment>
<dbReference type="GO" id="GO:0009166">
    <property type="term" value="P:nucleotide catabolic process"/>
    <property type="evidence" value="ECO:0007669"/>
    <property type="project" value="InterPro"/>
</dbReference>
<dbReference type="PRINTS" id="PR01607">
    <property type="entry name" value="APYRASEFAMLY"/>
</dbReference>
<reference evidence="2 3" key="1">
    <citation type="submission" date="2018-11" db="EMBL/GenBank/DDBJ databases">
        <title>Rufibacter latericius sp. nov., isolated from water in Baiyang Lake.</title>
        <authorList>
            <person name="Yang Y."/>
        </authorList>
    </citation>
    <scope>NUCLEOTIDE SEQUENCE [LARGE SCALE GENOMIC DNA]</scope>
    <source>
        <strain evidence="2 3">MCC P1</strain>
    </source>
</reference>
<gene>
    <name evidence="2" type="ORF">EFA69_08285</name>
</gene>
<dbReference type="GO" id="GO:0016787">
    <property type="term" value="F:hydrolase activity"/>
    <property type="evidence" value="ECO:0007669"/>
    <property type="project" value="InterPro"/>
</dbReference>
<dbReference type="PANTHER" id="PTHR11575:SF24">
    <property type="entry name" value="5'-NUCLEOTIDASE"/>
    <property type="match status" value="1"/>
</dbReference>
<name>A0A3M9MWM1_9BACT</name>
<dbReference type="InterPro" id="IPR006179">
    <property type="entry name" value="5_nucleotidase/apyrase"/>
</dbReference>
<dbReference type="SUPFAM" id="SSF55816">
    <property type="entry name" value="5'-nucleotidase (syn. UDP-sugar hydrolase), C-terminal domain"/>
    <property type="match status" value="1"/>
</dbReference>